<proteinExistence type="predicted"/>
<dbReference type="Gene3D" id="2.120.10.80">
    <property type="entry name" value="Kelch-type beta propeller"/>
    <property type="match status" value="1"/>
</dbReference>
<name>A0ABD0PYA3_CIRMR</name>
<evidence type="ECO:0000313" key="2">
    <source>
        <dbReference type="EMBL" id="KAL0178790.1"/>
    </source>
</evidence>
<protein>
    <submittedName>
        <fullName evidence="2">Uncharacterized protein</fullName>
    </submittedName>
</protein>
<comment type="caution">
    <text evidence="2">The sequence shown here is derived from an EMBL/GenBank/DDBJ whole genome shotgun (WGS) entry which is preliminary data.</text>
</comment>
<dbReference type="EMBL" id="JAMKFB020000013">
    <property type="protein sequence ID" value="KAL0178790.1"/>
    <property type="molecule type" value="Genomic_DNA"/>
</dbReference>
<evidence type="ECO:0000313" key="3">
    <source>
        <dbReference type="Proteomes" id="UP001529510"/>
    </source>
</evidence>
<dbReference type="InterPro" id="IPR006652">
    <property type="entry name" value="Kelch_1"/>
</dbReference>
<dbReference type="PANTHER" id="PTHR46461">
    <property type="entry name" value="KELCH DOMAIN-CONTAINING PROTEIN 3"/>
    <property type="match status" value="1"/>
</dbReference>
<accession>A0ABD0PYA3</accession>
<dbReference type="InterPro" id="IPR015915">
    <property type="entry name" value="Kelch-typ_b-propeller"/>
</dbReference>
<feature type="non-terminal residue" evidence="2">
    <location>
        <position position="51"/>
    </location>
</feature>
<organism evidence="2 3">
    <name type="scientific">Cirrhinus mrigala</name>
    <name type="common">Mrigala</name>
    <dbReference type="NCBI Taxonomy" id="683832"/>
    <lineage>
        <taxon>Eukaryota</taxon>
        <taxon>Metazoa</taxon>
        <taxon>Chordata</taxon>
        <taxon>Craniata</taxon>
        <taxon>Vertebrata</taxon>
        <taxon>Euteleostomi</taxon>
        <taxon>Actinopterygii</taxon>
        <taxon>Neopterygii</taxon>
        <taxon>Teleostei</taxon>
        <taxon>Ostariophysi</taxon>
        <taxon>Cypriniformes</taxon>
        <taxon>Cyprinidae</taxon>
        <taxon>Labeoninae</taxon>
        <taxon>Labeonini</taxon>
        <taxon>Cirrhinus</taxon>
    </lineage>
</organism>
<dbReference type="SUPFAM" id="SSF117281">
    <property type="entry name" value="Kelch motif"/>
    <property type="match status" value="1"/>
</dbReference>
<dbReference type="InterPro" id="IPR052637">
    <property type="entry name" value="KLHDC3-like"/>
</dbReference>
<sequence>MLRWTVHLEGGPRRVNHAAVAVGHKVYSFGGYCSGEDYETLRQIDVHVFNT</sequence>
<dbReference type="Pfam" id="PF01344">
    <property type="entry name" value="Kelch_1"/>
    <property type="match status" value="1"/>
</dbReference>
<dbReference type="PANTHER" id="PTHR46461:SF1">
    <property type="entry name" value="KELCH DOMAIN-CONTAINING PROTEIN 3"/>
    <property type="match status" value="1"/>
</dbReference>
<gene>
    <name evidence="2" type="ORF">M9458_027684</name>
</gene>
<keyword evidence="3" id="KW-1185">Reference proteome</keyword>
<dbReference type="AlphaFoldDB" id="A0ABD0PYA3"/>
<dbReference type="Proteomes" id="UP001529510">
    <property type="component" value="Unassembled WGS sequence"/>
</dbReference>
<reference evidence="2 3" key="1">
    <citation type="submission" date="2024-05" db="EMBL/GenBank/DDBJ databases">
        <title>Genome sequencing and assembly of Indian major carp, Cirrhinus mrigala (Hamilton, 1822).</title>
        <authorList>
            <person name="Mohindra V."/>
            <person name="Chowdhury L.M."/>
            <person name="Lal K."/>
            <person name="Jena J.K."/>
        </authorList>
    </citation>
    <scope>NUCLEOTIDE SEQUENCE [LARGE SCALE GENOMIC DNA]</scope>
    <source>
        <strain evidence="2">CM1030</strain>
        <tissue evidence="2">Blood</tissue>
    </source>
</reference>
<evidence type="ECO:0000256" key="1">
    <source>
        <dbReference type="ARBA" id="ARBA00022441"/>
    </source>
</evidence>
<keyword evidence="1" id="KW-0880">Kelch repeat</keyword>